<accession>A0A223LEL4</accession>
<proteinExistence type="predicted"/>
<evidence type="ECO:0000313" key="2">
    <source>
        <dbReference type="Proteomes" id="UP000221110"/>
    </source>
</evidence>
<dbReference type="KEGG" id="vg:40089538"/>
<evidence type="ECO:0000313" key="1">
    <source>
        <dbReference type="EMBL" id="ASU00717.1"/>
    </source>
</evidence>
<sequence>MKLIRFKFKSKEMLTEYKYTTRFRRHIWAVGFSANTVFIARINKRGQVKSIFDGKTLKELVSSKEGWLPFASFEFEKFCEKVD</sequence>
<name>A0A223LEL4_9CAUD</name>
<dbReference type="RefSeq" id="YP_009613168.1">
    <property type="nucleotide sequence ID" value="NC_042019.1"/>
</dbReference>
<protein>
    <submittedName>
        <fullName evidence="1">Uncharacterized protein</fullName>
    </submittedName>
</protein>
<dbReference type="Proteomes" id="UP000221110">
    <property type="component" value="Segment"/>
</dbReference>
<keyword evidence="2" id="KW-1185">Reference proteome</keyword>
<dbReference type="GeneID" id="40089538"/>
<dbReference type="EMBL" id="MF479730">
    <property type="protein sequence ID" value="ASU00717.1"/>
    <property type="molecule type" value="Genomic_DNA"/>
</dbReference>
<reference evidence="1 2" key="1">
    <citation type="submission" date="2017-07" db="EMBL/GenBank/DDBJ databases">
        <title>In vitro design and evaluation of phage cocktails against multidrug-resistant Aeromonas salmonicida.</title>
        <authorList>
            <person name="Chen L."/>
            <person name="Yuan S."/>
            <person name="Ma Y."/>
        </authorList>
    </citation>
    <scope>NUCLEOTIDE SEQUENCE [LARGE SCALE GENOMIC DNA]</scope>
</reference>
<organism evidence="1 2">
    <name type="scientific">Aeromonas phage AS-gz</name>
    <dbReference type="NCBI Taxonomy" id="2026082"/>
    <lineage>
        <taxon>Viruses</taxon>
        <taxon>Duplodnaviria</taxon>
        <taxon>Heunggongvirae</taxon>
        <taxon>Uroviricota</taxon>
        <taxon>Caudoviricetes</taxon>
        <taxon>Pantevenvirales</taxon>
        <taxon>Straboviridae</taxon>
        <taxon>Tulanevirus</taxon>
        <taxon>Tulanevirus asgz</taxon>
    </lineage>
</organism>